<gene>
    <name evidence="2" type="ORF">I2501_12720</name>
    <name evidence="3" type="ORF">I2501_35535</name>
</gene>
<dbReference type="Proteomes" id="UP000657385">
    <property type="component" value="Unassembled WGS sequence"/>
</dbReference>
<protein>
    <submittedName>
        <fullName evidence="2">Uncharacterized protein</fullName>
    </submittedName>
</protein>
<dbReference type="AlphaFoldDB" id="A0A931FEP5"/>
<feature type="region of interest" description="Disordered" evidence="1">
    <location>
        <begin position="1"/>
        <end position="27"/>
    </location>
</feature>
<proteinExistence type="predicted"/>
<reference evidence="2" key="1">
    <citation type="submission" date="2020-11" db="EMBL/GenBank/DDBJ databases">
        <title>Isolation and identification of active actinomycetes.</title>
        <authorList>
            <person name="Yu B."/>
        </authorList>
    </citation>
    <scope>NUCLEOTIDE SEQUENCE</scope>
    <source>
        <strain evidence="2">NEAU-YB345</strain>
    </source>
</reference>
<evidence type="ECO:0000313" key="4">
    <source>
        <dbReference type="Proteomes" id="UP000657385"/>
    </source>
</evidence>
<sequence length="71" mass="7304">MEPDRPETPEADNAGQQEPVAPAAPAAPLSMLDAVGRLSPDQAGLIGVLLGLHRLSDDPPEKAVKGDAPEL</sequence>
<evidence type="ECO:0000313" key="3">
    <source>
        <dbReference type="EMBL" id="MBF9073340.1"/>
    </source>
</evidence>
<organism evidence="2 4">
    <name type="scientific">Streptacidiphilus fuscans</name>
    <dbReference type="NCBI Taxonomy" id="2789292"/>
    <lineage>
        <taxon>Bacteria</taxon>
        <taxon>Bacillati</taxon>
        <taxon>Actinomycetota</taxon>
        <taxon>Actinomycetes</taxon>
        <taxon>Kitasatosporales</taxon>
        <taxon>Streptomycetaceae</taxon>
        <taxon>Streptacidiphilus</taxon>
    </lineage>
</organism>
<keyword evidence="4" id="KW-1185">Reference proteome</keyword>
<comment type="caution">
    <text evidence="2">The sequence shown here is derived from an EMBL/GenBank/DDBJ whole genome shotgun (WGS) entry which is preliminary data.</text>
</comment>
<name>A0A931FEP5_9ACTN</name>
<evidence type="ECO:0000313" key="2">
    <source>
        <dbReference type="EMBL" id="MBF9068886.1"/>
    </source>
</evidence>
<dbReference type="EMBL" id="JADPRT010000022">
    <property type="protein sequence ID" value="MBF9073340.1"/>
    <property type="molecule type" value="Genomic_DNA"/>
</dbReference>
<evidence type="ECO:0000256" key="1">
    <source>
        <dbReference type="SAM" id="MobiDB-lite"/>
    </source>
</evidence>
<dbReference type="EMBL" id="JADPRT010000004">
    <property type="protein sequence ID" value="MBF9068886.1"/>
    <property type="molecule type" value="Genomic_DNA"/>
</dbReference>
<accession>A0A931FEP5</accession>
<dbReference type="RefSeq" id="WP_196194021.1">
    <property type="nucleotide sequence ID" value="NZ_JADPRT010000004.1"/>
</dbReference>